<evidence type="ECO:0000313" key="5">
    <source>
        <dbReference type="Proteomes" id="UP000183015"/>
    </source>
</evidence>
<dbReference type="InterPro" id="IPR000424">
    <property type="entry name" value="Primosome_PriB/ssb"/>
</dbReference>
<dbReference type="CDD" id="cd04496">
    <property type="entry name" value="SSB_OBF"/>
    <property type="match status" value="1"/>
</dbReference>
<gene>
    <name evidence="4" type="ORF">SAMN05414137_11166</name>
</gene>
<protein>
    <submittedName>
        <fullName evidence="4">Single-strand DNA-binding protein</fullName>
    </submittedName>
</protein>
<dbReference type="eggNOG" id="COG0629">
    <property type="taxonomic scope" value="Bacteria"/>
</dbReference>
<evidence type="ECO:0000256" key="2">
    <source>
        <dbReference type="PROSITE-ProRule" id="PRU00252"/>
    </source>
</evidence>
<organism evidence="4 5">
    <name type="scientific">Streptacidiphilus jiangxiensis</name>
    <dbReference type="NCBI Taxonomy" id="235985"/>
    <lineage>
        <taxon>Bacteria</taxon>
        <taxon>Bacillati</taxon>
        <taxon>Actinomycetota</taxon>
        <taxon>Actinomycetes</taxon>
        <taxon>Kitasatosporales</taxon>
        <taxon>Streptomycetaceae</taxon>
        <taxon>Streptacidiphilus</taxon>
    </lineage>
</organism>
<proteinExistence type="predicted"/>
<evidence type="ECO:0000256" key="1">
    <source>
        <dbReference type="ARBA" id="ARBA00023125"/>
    </source>
</evidence>
<dbReference type="STRING" id="235985.SAMN05414137_11166"/>
<evidence type="ECO:0000313" key="4">
    <source>
        <dbReference type="EMBL" id="SEL65683.1"/>
    </source>
</evidence>
<feature type="compositionally biased region" description="Low complexity" evidence="3">
    <location>
        <begin position="181"/>
        <end position="196"/>
    </location>
</feature>
<sequence>MMNGTLVTLVGVAVSQVRYATTVGGVPVAHFRLAATERRFDRPRQVWVEGDTSYFTVWAWRSLAENALTSIGCGDPLLVTGRMRVREWERPEGQGKGVSAEIEATALGHDLARGTTVFRKTLRGRPELVASTAERGRIAEQRRAAARAERNAGEGVGEAAGPGRVLALAAARPAREGSGEAGQAGATAEGLALGSGPQSDSA</sequence>
<dbReference type="InterPro" id="IPR012340">
    <property type="entry name" value="NA-bd_OB-fold"/>
</dbReference>
<keyword evidence="5" id="KW-1185">Reference proteome</keyword>
<feature type="compositionally biased region" description="Low complexity" evidence="3">
    <location>
        <begin position="161"/>
        <end position="172"/>
    </location>
</feature>
<dbReference type="SUPFAM" id="SSF50249">
    <property type="entry name" value="Nucleic acid-binding proteins"/>
    <property type="match status" value="1"/>
</dbReference>
<dbReference type="GO" id="GO:0003697">
    <property type="term" value="F:single-stranded DNA binding"/>
    <property type="evidence" value="ECO:0007669"/>
    <property type="project" value="InterPro"/>
</dbReference>
<feature type="region of interest" description="Disordered" evidence="3">
    <location>
        <begin position="135"/>
        <end position="202"/>
    </location>
</feature>
<name>A0A1H7RZM0_STRJI</name>
<dbReference type="Gene3D" id="2.40.50.140">
    <property type="entry name" value="Nucleic acid-binding proteins"/>
    <property type="match status" value="1"/>
</dbReference>
<dbReference type="PROSITE" id="PS50935">
    <property type="entry name" value="SSB"/>
    <property type="match status" value="1"/>
</dbReference>
<dbReference type="Pfam" id="PF00436">
    <property type="entry name" value="SSB"/>
    <property type="match status" value="1"/>
</dbReference>
<evidence type="ECO:0000256" key="3">
    <source>
        <dbReference type="SAM" id="MobiDB-lite"/>
    </source>
</evidence>
<dbReference type="EMBL" id="FOAZ01000011">
    <property type="protein sequence ID" value="SEL65683.1"/>
    <property type="molecule type" value="Genomic_DNA"/>
</dbReference>
<feature type="compositionally biased region" description="Basic and acidic residues" evidence="3">
    <location>
        <begin position="135"/>
        <end position="152"/>
    </location>
</feature>
<dbReference type="Proteomes" id="UP000183015">
    <property type="component" value="Unassembled WGS sequence"/>
</dbReference>
<accession>A0A1H7RZM0</accession>
<dbReference type="AlphaFoldDB" id="A0A1H7RZM0"/>
<reference evidence="5" key="1">
    <citation type="submission" date="2016-10" db="EMBL/GenBank/DDBJ databases">
        <authorList>
            <person name="Varghese N."/>
        </authorList>
    </citation>
    <scope>NUCLEOTIDE SEQUENCE [LARGE SCALE GENOMIC DNA]</scope>
    <source>
        <strain evidence="5">DSM 45096 / BCRC 16803 / CGMCC 4.1857 / CIP 109030 / JCM 12277 / KCTC 19219 / NBRC 100920 / 33214</strain>
    </source>
</reference>
<keyword evidence="1 2" id="KW-0238">DNA-binding</keyword>